<dbReference type="GO" id="GO:0030125">
    <property type="term" value="C:clathrin vesicle coat"/>
    <property type="evidence" value="ECO:0007669"/>
    <property type="project" value="TreeGrafter"/>
</dbReference>
<dbReference type="InterPro" id="IPR012466">
    <property type="entry name" value="NECAP_PHear"/>
</dbReference>
<proteinExistence type="predicted"/>
<dbReference type="OrthoDB" id="10265489at2759"/>
<dbReference type="InterPro" id="IPR011993">
    <property type="entry name" value="PH-like_dom_sf"/>
</dbReference>
<sequence>MDTLLLVPKTYPLPHSKDISIFTGIDSSAEMADVELEQTLFHEKNVWIYKVPLLTGDPRADQWDVEKPLMTGSLRVAQINDNCFVNLYEANQTLFAQCPVEIDATRPLSAFVQDCVDSSRYFVLRVVDAKSGRQAFVGIGLPERSAAFNFKAALQDFAKYTQRTLSLEHSASKTSPPKGLSLPDGAKMRIQIGGKAQVVVAGSDSAAATPPPADLSAFKIAPPPASNLPSDPTLTSAADDEDWGDFK</sequence>
<protein>
    <recommendedName>
        <fullName evidence="2">NECAP PHear domain-containing protein</fullName>
    </recommendedName>
</protein>
<name>W4H553_APHAT</name>
<dbReference type="AlphaFoldDB" id="W4H553"/>
<dbReference type="PANTHER" id="PTHR12847">
    <property type="entry name" value="ATP-BINDING CASSETTE ABC TRANSPORTER-RELATED"/>
    <property type="match status" value="1"/>
</dbReference>
<evidence type="ECO:0000259" key="2">
    <source>
        <dbReference type="Pfam" id="PF07933"/>
    </source>
</evidence>
<dbReference type="SUPFAM" id="SSF50729">
    <property type="entry name" value="PH domain-like"/>
    <property type="match status" value="1"/>
</dbReference>
<feature type="region of interest" description="Disordered" evidence="1">
    <location>
        <begin position="203"/>
        <end position="247"/>
    </location>
</feature>
<gene>
    <name evidence="3" type="ORF">H257_01823</name>
</gene>
<dbReference type="Pfam" id="PF07933">
    <property type="entry name" value="DUF1681"/>
    <property type="match status" value="1"/>
</dbReference>
<dbReference type="EMBL" id="KI913116">
    <property type="protein sequence ID" value="ETV86726.1"/>
    <property type="molecule type" value="Genomic_DNA"/>
</dbReference>
<feature type="compositionally biased region" description="Polar residues" evidence="1">
    <location>
        <begin position="227"/>
        <end position="236"/>
    </location>
</feature>
<dbReference type="GeneID" id="20803819"/>
<dbReference type="Gene3D" id="2.30.29.30">
    <property type="entry name" value="Pleckstrin-homology domain (PH domain)/Phosphotyrosine-binding domain (PTB)"/>
    <property type="match status" value="1"/>
</dbReference>
<feature type="domain" description="NECAP PHear" evidence="2">
    <location>
        <begin position="37"/>
        <end position="193"/>
    </location>
</feature>
<dbReference type="GO" id="GO:0006897">
    <property type="term" value="P:endocytosis"/>
    <property type="evidence" value="ECO:0007669"/>
    <property type="project" value="InterPro"/>
</dbReference>
<evidence type="ECO:0000313" key="3">
    <source>
        <dbReference type="EMBL" id="ETV86726.1"/>
    </source>
</evidence>
<organism evidence="3">
    <name type="scientific">Aphanomyces astaci</name>
    <name type="common">Crayfish plague agent</name>
    <dbReference type="NCBI Taxonomy" id="112090"/>
    <lineage>
        <taxon>Eukaryota</taxon>
        <taxon>Sar</taxon>
        <taxon>Stramenopiles</taxon>
        <taxon>Oomycota</taxon>
        <taxon>Saprolegniomycetes</taxon>
        <taxon>Saprolegniales</taxon>
        <taxon>Verrucalvaceae</taxon>
        <taxon>Aphanomyces</taxon>
    </lineage>
</organism>
<dbReference type="CDD" id="cd13228">
    <property type="entry name" value="PHear_NECAP"/>
    <property type="match status" value="1"/>
</dbReference>
<dbReference type="VEuPathDB" id="FungiDB:H257_01823"/>
<accession>W4H553</accession>
<feature type="compositionally biased region" description="Acidic residues" evidence="1">
    <location>
        <begin position="238"/>
        <end position="247"/>
    </location>
</feature>
<dbReference type="PANTHER" id="PTHR12847:SF9">
    <property type="entry name" value="NECAP-LIKE PROTEIN CG9132"/>
    <property type="match status" value="1"/>
</dbReference>
<dbReference type="RefSeq" id="XP_009823525.1">
    <property type="nucleotide sequence ID" value="XM_009825223.1"/>
</dbReference>
<reference evidence="3" key="1">
    <citation type="submission" date="2013-12" db="EMBL/GenBank/DDBJ databases">
        <title>The Genome Sequence of Aphanomyces astaci APO3.</title>
        <authorList>
            <consortium name="The Broad Institute Genomics Platform"/>
            <person name="Russ C."/>
            <person name="Tyler B."/>
            <person name="van West P."/>
            <person name="Dieguez-Uribeondo J."/>
            <person name="Young S.K."/>
            <person name="Zeng Q."/>
            <person name="Gargeya S."/>
            <person name="Fitzgerald M."/>
            <person name="Abouelleil A."/>
            <person name="Alvarado L."/>
            <person name="Chapman S.B."/>
            <person name="Gainer-Dewar J."/>
            <person name="Goldberg J."/>
            <person name="Griggs A."/>
            <person name="Gujja S."/>
            <person name="Hansen M."/>
            <person name="Howarth C."/>
            <person name="Imamovic A."/>
            <person name="Ireland A."/>
            <person name="Larimer J."/>
            <person name="McCowan C."/>
            <person name="Murphy C."/>
            <person name="Pearson M."/>
            <person name="Poon T.W."/>
            <person name="Priest M."/>
            <person name="Roberts A."/>
            <person name="Saif S."/>
            <person name="Shea T."/>
            <person name="Sykes S."/>
            <person name="Wortman J."/>
            <person name="Nusbaum C."/>
            <person name="Birren B."/>
        </authorList>
    </citation>
    <scope>NUCLEOTIDE SEQUENCE [LARGE SCALE GENOMIC DNA]</scope>
    <source>
        <strain evidence="3">APO3</strain>
    </source>
</reference>
<evidence type="ECO:0000256" key="1">
    <source>
        <dbReference type="SAM" id="MobiDB-lite"/>
    </source>
</evidence>
<dbReference type="STRING" id="112090.W4H553"/>